<dbReference type="InterPro" id="IPR029058">
    <property type="entry name" value="AB_hydrolase_fold"/>
</dbReference>
<dbReference type="OrthoDB" id="2578740at2759"/>
<organism evidence="3 4">
    <name type="scientific">Clonostachys solani</name>
    <dbReference type="NCBI Taxonomy" id="160281"/>
    <lineage>
        <taxon>Eukaryota</taxon>
        <taxon>Fungi</taxon>
        <taxon>Dikarya</taxon>
        <taxon>Ascomycota</taxon>
        <taxon>Pezizomycotina</taxon>
        <taxon>Sordariomycetes</taxon>
        <taxon>Hypocreomycetidae</taxon>
        <taxon>Hypocreales</taxon>
        <taxon>Bionectriaceae</taxon>
        <taxon>Clonostachys</taxon>
    </lineage>
</organism>
<dbReference type="Proteomes" id="UP000775872">
    <property type="component" value="Unassembled WGS sequence"/>
</dbReference>
<dbReference type="AlphaFoldDB" id="A0A9N9ZF33"/>
<gene>
    <name evidence="3" type="ORF">CSOL1703_00016492</name>
</gene>
<dbReference type="Gene3D" id="1.10.3020.20">
    <property type="match status" value="1"/>
</dbReference>
<comment type="caution">
    <text evidence="3">The sequence shown here is derived from an EMBL/GenBank/DDBJ whole genome shotgun (WGS) entry which is preliminary data.</text>
</comment>
<dbReference type="NCBIfam" id="TIGR00976">
    <property type="entry name" value="CocE_NonD"/>
    <property type="match status" value="1"/>
</dbReference>
<evidence type="ECO:0000256" key="1">
    <source>
        <dbReference type="ARBA" id="ARBA00022801"/>
    </source>
</evidence>
<evidence type="ECO:0000313" key="3">
    <source>
        <dbReference type="EMBL" id="CAH0054423.1"/>
    </source>
</evidence>
<dbReference type="PANTHER" id="PTHR43056:SF10">
    <property type="entry name" value="COCE_NOND FAMILY, PUTATIVE (AFU_ORTHOLOGUE AFUA_7G00600)-RELATED"/>
    <property type="match status" value="1"/>
</dbReference>
<evidence type="ECO:0000313" key="4">
    <source>
        <dbReference type="Proteomes" id="UP000775872"/>
    </source>
</evidence>
<dbReference type="EMBL" id="CABFOC020000050">
    <property type="protein sequence ID" value="CAH0054423.1"/>
    <property type="molecule type" value="Genomic_DNA"/>
</dbReference>
<name>A0A9N9ZF33_9HYPO</name>
<dbReference type="InterPro" id="IPR050585">
    <property type="entry name" value="Xaa-Pro_dipeptidyl-ppase/CocE"/>
</dbReference>
<dbReference type="InterPro" id="IPR005674">
    <property type="entry name" value="CocE/Ser_esterase"/>
</dbReference>
<accession>A0A9N9ZF33</accession>
<dbReference type="InterPro" id="IPR000383">
    <property type="entry name" value="Xaa-Pro-like_dom"/>
</dbReference>
<dbReference type="PANTHER" id="PTHR43056">
    <property type="entry name" value="PEPTIDASE S9 PROLYL OLIGOPEPTIDASE"/>
    <property type="match status" value="1"/>
</dbReference>
<reference evidence="3 4" key="2">
    <citation type="submission" date="2021-10" db="EMBL/GenBank/DDBJ databases">
        <authorList>
            <person name="Piombo E."/>
        </authorList>
    </citation>
    <scope>NUCLEOTIDE SEQUENCE [LARGE SCALE GENOMIC DNA]</scope>
</reference>
<dbReference type="SUPFAM" id="SSF49785">
    <property type="entry name" value="Galactose-binding domain-like"/>
    <property type="match status" value="1"/>
</dbReference>
<sequence length="613" mass="70696">MAQKVDNIKVAFTKANPNFHHWWIDLDPSTRTLPQGWQRDPDRLELKEDLIWEKDVEIPLRDGIKLRADIFRPAKLDGKKLPALLPWSPYGKTGSGHHQTTDFTWLGVPKSSLSGLEKFEAPDPAEWCPRGYVIVQPDARGCYNSEGNIAIFGTQEGRDGYDTIEWIAEQEWCNGKVALVGNSWLAITQWFIAAERPPHLKAIAPWEGIGDFYRESICRGGIPNYKFWDLLMQEFNGKNEREDVAQMIEDYPLMNQYWEDKKPKLQNIDIPMYVLASYSTGLHTEGSIRGWKYASSREKWFVISGPTANTYRVLTRCCARLRIHPTQEWFDIYTPEANDDLQRFLDHYLLDDDNGWENTPKIRLSLLRYNAPPISFRAEDNYPPSRTKYEIFYLNSDDKALQTQPSREGAVSYKSDSWDDDGAHFSLRFDQYTELCGFSKVKLFMSCKDLDDMDVYVIIRKLDRNGNALLNYNIPFLNQKPGTNPEDIPDENIYKYVGPSGRLRASQRETGHDPNLTDEMRAKQDPTELWYPHYNSKKVVPGEVVELDIAIWPGGIVFEAGESLRLEVKGHDPILPEYPPLFRSLKNLNKGIHTIYTGSTHRSSIVLPLIQYK</sequence>
<proteinExistence type="predicted"/>
<feature type="domain" description="Xaa-Pro dipeptidyl-peptidase C-terminal" evidence="2">
    <location>
        <begin position="342"/>
        <end position="606"/>
    </location>
</feature>
<dbReference type="SUPFAM" id="SSF53474">
    <property type="entry name" value="alpha/beta-Hydrolases"/>
    <property type="match status" value="1"/>
</dbReference>
<dbReference type="Pfam" id="PF02129">
    <property type="entry name" value="Peptidase_S15"/>
    <property type="match status" value="1"/>
</dbReference>
<keyword evidence="4" id="KW-1185">Reference proteome</keyword>
<reference evidence="4" key="1">
    <citation type="submission" date="2019-06" db="EMBL/GenBank/DDBJ databases">
        <authorList>
            <person name="Broberg M."/>
        </authorList>
    </citation>
    <scope>NUCLEOTIDE SEQUENCE [LARGE SCALE GENOMIC DNA]</scope>
</reference>
<dbReference type="Pfam" id="PF08530">
    <property type="entry name" value="PepX_C"/>
    <property type="match status" value="1"/>
</dbReference>
<dbReference type="GO" id="GO:0008239">
    <property type="term" value="F:dipeptidyl-peptidase activity"/>
    <property type="evidence" value="ECO:0007669"/>
    <property type="project" value="InterPro"/>
</dbReference>
<dbReference type="InterPro" id="IPR008979">
    <property type="entry name" value="Galactose-bd-like_sf"/>
</dbReference>
<dbReference type="InterPro" id="IPR013736">
    <property type="entry name" value="Xaa-Pro_dipept_C"/>
</dbReference>
<keyword evidence="1" id="KW-0378">Hydrolase</keyword>
<evidence type="ECO:0000259" key="2">
    <source>
        <dbReference type="SMART" id="SM00939"/>
    </source>
</evidence>
<dbReference type="Gene3D" id="2.60.120.260">
    <property type="entry name" value="Galactose-binding domain-like"/>
    <property type="match status" value="1"/>
</dbReference>
<dbReference type="Gene3D" id="3.40.50.1820">
    <property type="entry name" value="alpha/beta hydrolase"/>
    <property type="match status" value="1"/>
</dbReference>
<protein>
    <recommendedName>
        <fullName evidence="2">Xaa-Pro dipeptidyl-peptidase C-terminal domain-containing protein</fullName>
    </recommendedName>
</protein>
<dbReference type="SMART" id="SM00939">
    <property type="entry name" value="PepX_C"/>
    <property type="match status" value="1"/>
</dbReference>